<sequence>MSNWALFQALLTESFSILYPGDEAKEQLDLVVFPEDGKASTFFASFEKWKTQTNFGDCSYQRKVLKLILKCLKQAISCVMPKPQTYAKAKAYILQFDQCHWENFCKAVAKAKLQSHLLCSVRAPANMTSSGSLSTPKPKKLHSKGSPFTFSSKSNNNNNNALDEDFSQTIQLHLQERANDGYIRAEDIVDFLSSPEMQKQFPEKKIKITICTAQRWLHKLEWQYRKKYNSMYIDEHEWEDVVTYCVEFLE</sequence>
<dbReference type="AlphaFoldDB" id="A0A0C9VQI2"/>
<accession>A0A0C9VQI2</accession>
<dbReference type="OrthoDB" id="2688047at2759"/>
<gene>
    <name evidence="2" type="ORF">M422DRAFT_256721</name>
</gene>
<protein>
    <submittedName>
        <fullName evidence="2">Unplaced genomic scaffold SPHSTscaffold_69, whole genome shotgun sequence</fullName>
    </submittedName>
</protein>
<reference evidence="2 3" key="1">
    <citation type="submission" date="2014-06" db="EMBL/GenBank/DDBJ databases">
        <title>Evolutionary Origins and Diversification of the Mycorrhizal Mutualists.</title>
        <authorList>
            <consortium name="DOE Joint Genome Institute"/>
            <consortium name="Mycorrhizal Genomics Consortium"/>
            <person name="Kohler A."/>
            <person name="Kuo A."/>
            <person name="Nagy L.G."/>
            <person name="Floudas D."/>
            <person name="Copeland A."/>
            <person name="Barry K.W."/>
            <person name="Cichocki N."/>
            <person name="Veneault-Fourrey C."/>
            <person name="LaButti K."/>
            <person name="Lindquist E.A."/>
            <person name="Lipzen A."/>
            <person name="Lundell T."/>
            <person name="Morin E."/>
            <person name="Murat C."/>
            <person name="Riley R."/>
            <person name="Ohm R."/>
            <person name="Sun H."/>
            <person name="Tunlid A."/>
            <person name="Henrissat B."/>
            <person name="Grigoriev I.V."/>
            <person name="Hibbett D.S."/>
            <person name="Martin F."/>
        </authorList>
    </citation>
    <scope>NUCLEOTIDE SEQUENCE [LARGE SCALE GENOMIC DNA]</scope>
    <source>
        <strain evidence="2 3">SS14</strain>
    </source>
</reference>
<proteinExistence type="predicted"/>
<feature type="region of interest" description="Disordered" evidence="1">
    <location>
        <begin position="127"/>
        <end position="157"/>
    </location>
</feature>
<organism evidence="2 3">
    <name type="scientific">Sphaerobolus stellatus (strain SS14)</name>
    <dbReference type="NCBI Taxonomy" id="990650"/>
    <lineage>
        <taxon>Eukaryota</taxon>
        <taxon>Fungi</taxon>
        <taxon>Dikarya</taxon>
        <taxon>Basidiomycota</taxon>
        <taxon>Agaricomycotina</taxon>
        <taxon>Agaricomycetes</taxon>
        <taxon>Phallomycetidae</taxon>
        <taxon>Geastrales</taxon>
        <taxon>Sphaerobolaceae</taxon>
        <taxon>Sphaerobolus</taxon>
    </lineage>
</organism>
<name>A0A0C9VQI2_SPHS4</name>
<dbReference type="Proteomes" id="UP000054279">
    <property type="component" value="Unassembled WGS sequence"/>
</dbReference>
<evidence type="ECO:0000313" key="2">
    <source>
        <dbReference type="EMBL" id="KIJ40465.1"/>
    </source>
</evidence>
<evidence type="ECO:0000313" key="3">
    <source>
        <dbReference type="Proteomes" id="UP000054279"/>
    </source>
</evidence>
<evidence type="ECO:0000256" key="1">
    <source>
        <dbReference type="SAM" id="MobiDB-lite"/>
    </source>
</evidence>
<dbReference type="HOGENOM" id="CLU_1111944_0_0_1"/>
<dbReference type="EMBL" id="KN837144">
    <property type="protein sequence ID" value="KIJ40465.1"/>
    <property type="molecule type" value="Genomic_DNA"/>
</dbReference>
<keyword evidence="3" id="KW-1185">Reference proteome</keyword>